<name>A0A0C2YH77_HEBCY</name>
<feature type="chain" id="PRO_5012520127" evidence="1">
    <location>
        <begin position="16"/>
        <end position="52"/>
    </location>
</feature>
<proteinExistence type="predicted"/>
<gene>
    <name evidence="2" type="ORF">M413DRAFT_438209</name>
</gene>
<evidence type="ECO:0000256" key="1">
    <source>
        <dbReference type="SAM" id="SignalP"/>
    </source>
</evidence>
<evidence type="ECO:0000313" key="3">
    <source>
        <dbReference type="Proteomes" id="UP000053424"/>
    </source>
</evidence>
<sequence length="52" mass="5687">MAYLFFSAFLSCLQACLPKARDACLGLPLLGFSEEHLCPEACCWFIGLDACP</sequence>
<dbReference type="HOGENOM" id="CLU_3087454_0_0_1"/>
<protein>
    <submittedName>
        <fullName evidence="2">Uncharacterized protein</fullName>
    </submittedName>
</protein>
<evidence type="ECO:0000313" key="2">
    <source>
        <dbReference type="EMBL" id="KIM49043.1"/>
    </source>
</evidence>
<dbReference type="Proteomes" id="UP000053424">
    <property type="component" value="Unassembled WGS sequence"/>
</dbReference>
<reference evidence="3" key="2">
    <citation type="submission" date="2015-01" db="EMBL/GenBank/DDBJ databases">
        <title>Evolutionary Origins and Diversification of the Mycorrhizal Mutualists.</title>
        <authorList>
            <consortium name="DOE Joint Genome Institute"/>
            <consortium name="Mycorrhizal Genomics Consortium"/>
            <person name="Kohler A."/>
            <person name="Kuo A."/>
            <person name="Nagy L.G."/>
            <person name="Floudas D."/>
            <person name="Copeland A."/>
            <person name="Barry K.W."/>
            <person name="Cichocki N."/>
            <person name="Veneault-Fourrey C."/>
            <person name="LaButti K."/>
            <person name="Lindquist E.A."/>
            <person name="Lipzen A."/>
            <person name="Lundell T."/>
            <person name="Morin E."/>
            <person name="Murat C."/>
            <person name="Riley R."/>
            <person name="Ohm R."/>
            <person name="Sun H."/>
            <person name="Tunlid A."/>
            <person name="Henrissat B."/>
            <person name="Grigoriev I.V."/>
            <person name="Hibbett D.S."/>
            <person name="Martin F."/>
        </authorList>
    </citation>
    <scope>NUCLEOTIDE SEQUENCE [LARGE SCALE GENOMIC DNA]</scope>
    <source>
        <strain evidence="3">h7</strain>
    </source>
</reference>
<dbReference type="AlphaFoldDB" id="A0A0C2YH77"/>
<reference evidence="2 3" key="1">
    <citation type="submission" date="2014-04" db="EMBL/GenBank/DDBJ databases">
        <authorList>
            <consortium name="DOE Joint Genome Institute"/>
            <person name="Kuo A."/>
            <person name="Gay G."/>
            <person name="Dore J."/>
            <person name="Kohler A."/>
            <person name="Nagy L.G."/>
            <person name="Floudas D."/>
            <person name="Copeland A."/>
            <person name="Barry K.W."/>
            <person name="Cichocki N."/>
            <person name="Veneault-Fourrey C."/>
            <person name="LaButti K."/>
            <person name="Lindquist E.A."/>
            <person name="Lipzen A."/>
            <person name="Lundell T."/>
            <person name="Morin E."/>
            <person name="Murat C."/>
            <person name="Sun H."/>
            <person name="Tunlid A."/>
            <person name="Henrissat B."/>
            <person name="Grigoriev I.V."/>
            <person name="Hibbett D.S."/>
            <person name="Martin F."/>
            <person name="Nordberg H.P."/>
            <person name="Cantor M.N."/>
            <person name="Hua S.X."/>
        </authorList>
    </citation>
    <scope>NUCLEOTIDE SEQUENCE [LARGE SCALE GENOMIC DNA]</scope>
    <source>
        <strain evidence="3">h7</strain>
    </source>
</reference>
<accession>A0A0C2YH77</accession>
<feature type="signal peptide" evidence="1">
    <location>
        <begin position="1"/>
        <end position="15"/>
    </location>
</feature>
<organism evidence="2 3">
    <name type="scientific">Hebeloma cylindrosporum</name>
    <dbReference type="NCBI Taxonomy" id="76867"/>
    <lineage>
        <taxon>Eukaryota</taxon>
        <taxon>Fungi</taxon>
        <taxon>Dikarya</taxon>
        <taxon>Basidiomycota</taxon>
        <taxon>Agaricomycotina</taxon>
        <taxon>Agaricomycetes</taxon>
        <taxon>Agaricomycetidae</taxon>
        <taxon>Agaricales</taxon>
        <taxon>Agaricineae</taxon>
        <taxon>Hymenogastraceae</taxon>
        <taxon>Hebeloma</taxon>
    </lineage>
</organism>
<keyword evidence="3" id="KW-1185">Reference proteome</keyword>
<dbReference type="EMBL" id="KN831768">
    <property type="protein sequence ID" value="KIM49043.1"/>
    <property type="molecule type" value="Genomic_DNA"/>
</dbReference>
<keyword evidence="1" id="KW-0732">Signal</keyword>